<evidence type="ECO:0000313" key="8">
    <source>
        <dbReference type="Proteomes" id="UP000184016"/>
    </source>
</evidence>
<dbReference type="OrthoDB" id="9765680at2"/>
<dbReference type="GO" id="GO:0016874">
    <property type="term" value="F:ligase activity"/>
    <property type="evidence" value="ECO:0007669"/>
    <property type="project" value="UniProtKB-KW"/>
</dbReference>
<feature type="domain" description="AMP-binding enzyme C-terminal" evidence="6">
    <location>
        <begin position="447"/>
        <end position="521"/>
    </location>
</feature>
<evidence type="ECO:0000256" key="4">
    <source>
        <dbReference type="ARBA" id="ARBA00023098"/>
    </source>
</evidence>
<dbReference type="PANTHER" id="PTHR43859:SF4">
    <property type="entry name" value="BUTANOATE--COA LIGASE AAE1-RELATED"/>
    <property type="match status" value="1"/>
</dbReference>
<name>A0A1M6LB43_9BACL</name>
<dbReference type="PANTHER" id="PTHR43859">
    <property type="entry name" value="ACYL-ACTIVATING ENZYME"/>
    <property type="match status" value="1"/>
</dbReference>
<dbReference type="STRING" id="1830138.SAMN05443507_102153"/>
<protein>
    <submittedName>
        <fullName evidence="7">Fatty-acyl-CoA synthase</fullName>
    </submittedName>
</protein>
<evidence type="ECO:0000313" key="7">
    <source>
        <dbReference type="EMBL" id="SHJ68440.1"/>
    </source>
</evidence>
<comment type="similarity">
    <text evidence="1">Belongs to the ATP-dependent AMP-binding enzyme family.</text>
</comment>
<gene>
    <name evidence="7" type="ORF">SAMN05443507_102153</name>
</gene>
<dbReference type="Proteomes" id="UP000184016">
    <property type="component" value="Unassembled WGS sequence"/>
</dbReference>
<evidence type="ECO:0000256" key="3">
    <source>
        <dbReference type="ARBA" id="ARBA00022832"/>
    </source>
</evidence>
<dbReference type="SUPFAM" id="SSF56801">
    <property type="entry name" value="Acetyl-CoA synthetase-like"/>
    <property type="match status" value="1"/>
</dbReference>
<dbReference type="FunFam" id="3.30.300.30:FF:000008">
    <property type="entry name" value="2,3-dihydroxybenzoate-AMP ligase"/>
    <property type="match status" value="1"/>
</dbReference>
<dbReference type="GO" id="GO:0006631">
    <property type="term" value="P:fatty acid metabolic process"/>
    <property type="evidence" value="ECO:0007669"/>
    <property type="project" value="UniProtKB-KW"/>
</dbReference>
<feature type="domain" description="AMP-dependent synthetase/ligase" evidence="5">
    <location>
        <begin position="19"/>
        <end position="396"/>
    </location>
</feature>
<keyword evidence="4" id="KW-0443">Lipid metabolism</keyword>
<keyword evidence="3" id="KW-0276">Fatty acid metabolism</keyword>
<dbReference type="Gene3D" id="3.30.300.30">
    <property type="match status" value="1"/>
</dbReference>
<dbReference type="AlphaFoldDB" id="A0A1M6LB43"/>
<dbReference type="NCBIfam" id="NF004837">
    <property type="entry name" value="PRK06187.1"/>
    <property type="match status" value="1"/>
</dbReference>
<sequence length="541" mass="61723">MMDYPLLLKSILYRTYTIFPEKEIVSRTADGIFRYTYRDLHHRVCQLANALDQLGIETGVKVGSFAWNHYRHLELYYAVPCSQRVLHTINIRLFRDQLIHVINHAEDEYIFVDEDLIPTMEDIQDELPTVKAFIVMTDKDHLPQTKLRGALEYESLLKGQSTQYEFPDFSEQETAILGYTSATTGMPKGVEYSHRGLFLHCLTNLAGWIGTDESDVVMPVVPMFHVNAWCRPYTDAWAGAKQVYPGVRPTPQDLVELMHHERVTMSFGVPTVWMGVLGVLRANPNKYDMSSIRFLISGGSALPSSLAQTFEEEFGIMVYQGYGQTETSPVTFSGYPKKAERELTGSEKYRYRAKTGLLLPCLEMRLVDEMGNDVARDGKQMGELLLRGPWILGRYYKDEERSREAFLDGWFRTGDIATIDERGYLQVVDRTRDLIKSGGEWISSVDLENALMSHPAVSEAAVIAIPHEKWQERPLACVVKREGMEVSKEELLQYLSERVAKWWIPDDLVFISEIPKTSVGKFSKKTLRELFEAGQLIAAAN</sequence>
<dbReference type="EMBL" id="FRAF01000002">
    <property type="protein sequence ID" value="SHJ68440.1"/>
    <property type="molecule type" value="Genomic_DNA"/>
</dbReference>
<accession>A0A1M6LB43</accession>
<dbReference type="CDD" id="cd12119">
    <property type="entry name" value="ttLC_FACS_AlkK_like"/>
    <property type="match status" value="1"/>
</dbReference>
<dbReference type="Gene3D" id="3.40.50.12780">
    <property type="entry name" value="N-terminal domain of ligase-like"/>
    <property type="match status" value="1"/>
</dbReference>
<dbReference type="InterPro" id="IPR045851">
    <property type="entry name" value="AMP-bd_C_sf"/>
</dbReference>
<dbReference type="Pfam" id="PF00501">
    <property type="entry name" value="AMP-binding"/>
    <property type="match status" value="1"/>
</dbReference>
<evidence type="ECO:0000256" key="2">
    <source>
        <dbReference type="ARBA" id="ARBA00022598"/>
    </source>
</evidence>
<dbReference type="InterPro" id="IPR000873">
    <property type="entry name" value="AMP-dep_synth/lig_dom"/>
</dbReference>
<keyword evidence="8" id="KW-1185">Reference proteome</keyword>
<keyword evidence="2" id="KW-0436">Ligase</keyword>
<dbReference type="InterPro" id="IPR042099">
    <property type="entry name" value="ANL_N_sf"/>
</dbReference>
<evidence type="ECO:0000256" key="1">
    <source>
        <dbReference type="ARBA" id="ARBA00006432"/>
    </source>
</evidence>
<evidence type="ECO:0000259" key="5">
    <source>
        <dbReference type="Pfam" id="PF00501"/>
    </source>
</evidence>
<dbReference type="Pfam" id="PF13193">
    <property type="entry name" value="AMP-binding_C"/>
    <property type="match status" value="1"/>
</dbReference>
<reference evidence="8" key="1">
    <citation type="submission" date="2016-11" db="EMBL/GenBank/DDBJ databases">
        <authorList>
            <person name="Varghese N."/>
            <person name="Submissions S."/>
        </authorList>
    </citation>
    <scope>NUCLEOTIDE SEQUENCE [LARGE SCALE GENOMIC DNA]</scope>
    <source>
        <strain evidence="8">USBA-503</strain>
    </source>
</reference>
<proteinExistence type="inferred from homology"/>
<organism evidence="7 8">
    <name type="scientific">Alicyclobacillus tolerans</name>
    <dbReference type="NCBI Taxonomy" id="90970"/>
    <lineage>
        <taxon>Bacteria</taxon>
        <taxon>Bacillati</taxon>
        <taxon>Bacillota</taxon>
        <taxon>Bacilli</taxon>
        <taxon>Bacillales</taxon>
        <taxon>Alicyclobacillaceae</taxon>
        <taxon>Alicyclobacillus</taxon>
    </lineage>
</organism>
<dbReference type="InterPro" id="IPR025110">
    <property type="entry name" value="AMP-bd_C"/>
</dbReference>
<dbReference type="RefSeq" id="WP_072872900.1">
    <property type="nucleotide sequence ID" value="NZ_FRAF01000002.1"/>
</dbReference>
<evidence type="ECO:0000259" key="6">
    <source>
        <dbReference type="Pfam" id="PF13193"/>
    </source>
</evidence>